<evidence type="ECO:0000313" key="2">
    <source>
        <dbReference type="EMBL" id="KKM71390.1"/>
    </source>
</evidence>
<dbReference type="Gene3D" id="3.40.50.720">
    <property type="entry name" value="NAD(P)-binding Rossmann-like Domain"/>
    <property type="match status" value="1"/>
</dbReference>
<dbReference type="InterPro" id="IPR036291">
    <property type="entry name" value="NAD(P)-bd_dom_sf"/>
</dbReference>
<dbReference type="Pfam" id="PF04321">
    <property type="entry name" value="RmlD_sub_bind"/>
    <property type="match status" value="1"/>
</dbReference>
<comment type="caution">
    <text evidence="2">The sequence shown here is derived from an EMBL/GenBank/DDBJ whole genome shotgun (WGS) entry which is preliminary data.</text>
</comment>
<dbReference type="PANTHER" id="PTHR10491">
    <property type="entry name" value="DTDP-4-DEHYDRORHAMNOSE REDUCTASE"/>
    <property type="match status" value="1"/>
</dbReference>
<proteinExistence type="predicted"/>
<gene>
    <name evidence="2" type="ORF">LCGC14_1431130</name>
</gene>
<reference evidence="2" key="1">
    <citation type="journal article" date="2015" name="Nature">
        <title>Complex archaea that bridge the gap between prokaryotes and eukaryotes.</title>
        <authorList>
            <person name="Spang A."/>
            <person name="Saw J.H."/>
            <person name="Jorgensen S.L."/>
            <person name="Zaremba-Niedzwiedzka K."/>
            <person name="Martijn J."/>
            <person name="Lind A.E."/>
            <person name="van Eijk R."/>
            <person name="Schleper C."/>
            <person name="Guy L."/>
            <person name="Ettema T.J."/>
        </authorList>
    </citation>
    <scope>NUCLEOTIDE SEQUENCE</scope>
</reference>
<dbReference type="PANTHER" id="PTHR10491:SF4">
    <property type="entry name" value="METHIONINE ADENOSYLTRANSFERASE 2 SUBUNIT BETA"/>
    <property type="match status" value="1"/>
</dbReference>
<feature type="domain" description="RmlD-like substrate binding" evidence="1">
    <location>
        <begin position="1"/>
        <end position="218"/>
    </location>
</feature>
<dbReference type="SUPFAM" id="SSF51735">
    <property type="entry name" value="NAD(P)-binding Rossmann-fold domains"/>
    <property type="match status" value="1"/>
</dbReference>
<name>A0A0F9M432_9ZZZZ</name>
<dbReference type="AlphaFoldDB" id="A0A0F9M432"/>
<accession>A0A0F9M432</accession>
<evidence type="ECO:0000259" key="1">
    <source>
        <dbReference type="Pfam" id="PF04321"/>
    </source>
</evidence>
<organism evidence="2">
    <name type="scientific">marine sediment metagenome</name>
    <dbReference type="NCBI Taxonomy" id="412755"/>
    <lineage>
        <taxon>unclassified sequences</taxon>
        <taxon>metagenomes</taxon>
        <taxon>ecological metagenomes</taxon>
    </lineage>
</organism>
<sequence>MTILVTGAEGMLGSAVLRAAHVANVDVVGLTKQDCDIGDRIQVAEVMARYQDPVVVINCAGIVKEREDISFIEMRRVDTLGPMILARHAARVVHISTDCVFDGKITCGSYTEDSKPCPQDPYGERKLEGESIPGPHLLVVRASFVGLGQRGLLHWLLNHPQDADVPGFTNWIWNGWTADGLAYMLLELATSDITGLLHVPGPNVMSKAFLLQRVASRLRPDLMIQETLAPEDRRMVLESTIPSSQLPGLNPLRRHLTWDWMLDELEAHYRAGL</sequence>
<dbReference type="EMBL" id="LAZR01009647">
    <property type="protein sequence ID" value="KKM71390.1"/>
    <property type="molecule type" value="Genomic_DNA"/>
</dbReference>
<dbReference type="InterPro" id="IPR029903">
    <property type="entry name" value="RmlD-like-bd"/>
</dbReference>
<protein>
    <recommendedName>
        <fullName evidence="1">RmlD-like substrate binding domain-containing protein</fullName>
    </recommendedName>
</protein>
<dbReference type="InterPro" id="IPR005913">
    <property type="entry name" value="dTDP_dehydrorham_reduct"/>
</dbReference>